<proteinExistence type="predicted"/>
<dbReference type="GO" id="GO:0004555">
    <property type="term" value="F:alpha,alpha-trehalase activity"/>
    <property type="evidence" value="ECO:0007669"/>
    <property type="project" value="UniProtKB-EC"/>
</dbReference>
<dbReference type="EC" id="3.2.1.28" evidence="1"/>
<reference evidence="1 2" key="1">
    <citation type="submission" date="2019-05" db="EMBL/GenBank/DDBJ databases">
        <authorList>
            <consortium name="Pathogen Informatics"/>
        </authorList>
    </citation>
    <scope>NUCLEOTIDE SEQUENCE [LARGE SCALE GENOMIC DNA]</scope>
    <source>
        <strain evidence="1 2">NCTC13032</strain>
    </source>
</reference>
<sequence length="118" mass="13422">MKVDPKRMKLTYQAIHRELGHNSAMVYRYSGVEQEESTFIACSFWLAEAWASMGEPERAAESMDEILKTLCHRGNVETFNEMFDTRTGEWVGNMPQGLSHLALICAAQAISEHQRKGK</sequence>
<evidence type="ECO:0000313" key="2">
    <source>
        <dbReference type="Proteomes" id="UP000310719"/>
    </source>
</evidence>
<keyword evidence="1" id="KW-0326">Glycosidase</keyword>
<accession>A0A4U9HWQ4</accession>
<name>A0A4U9HWQ4_9ENTR</name>
<dbReference type="InterPro" id="IPR008928">
    <property type="entry name" value="6-hairpin_glycosidase_sf"/>
</dbReference>
<dbReference type="InterPro" id="IPR012341">
    <property type="entry name" value="6hp_glycosidase-like_sf"/>
</dbReference>
<dbReference type="GO" id="GO:0005975">
    <property type="term" value="P:carbohydrate metabolic process"/>
    <property type="evidence" value="ECO:0007669"/>
    <property type="project" value="InterPro"/>
</dbReference>
<dbReference type="SUPFAM" id="SSF48208">
    <property type="entry name" value="Six-hairpin glycosidases"/>
    <property type="match status" value="1"/>
</dbReference>
<dbReference type="Proteomes" id="UP000310719">
    <property type="component" value="Chromosome"/>
</dbReference>
<gene>
    <name evidence="1" type="ORF">NCTC13032_03751</name>
</gene>
<keyword evidence="1" id="KW-0378">Hydrolase</keyword>
<evidence type="ECO:0000313" key="1">
    <source>
        <dbReference type="EMBL" id="VTP68830.1"/>
    </source>
</evidence>
<dbReference type="AlphaFoldDB" id="A0A4U9HWQ4"/>
<organism evidence="1 2">
    <name type="scientific">Leclercia adecarboxylata</name>
    <dbReference type="NCBI Taxonomy" id="83655"/>
    <lineage>
        <taxon>Bacteria</taxon>
        <taxon>Pseudomonadati</taxon>
        <taxon>Pseudomonadota</taxon>
        <taxon>Gammaproteobacteria</taxon>
        <taxon>Enterobacterales</taxon>
        <taxon>Enterobacteriaceae</taxon>
        <taxon>Leclercia</taxon>
    </lineage>
</organism>
<protein>
    <submittedName>
        <fullName evidence="1">Trehalase</fullName>
        <ecNumber evidence="1">3.2.1.28</ecNumber>
    </submittedName>
</protein>
<dbReference type="Gene3D" id="1.50.10.10">
    <property type="match status" value="1"/>
</dbReference>
<dbReference type="EMBL" id="LR590464">
    <property type="protein sequence ID" value="VTP68830.1"/>
    <property type="molecule type" value="Genomic_DNA"/>
</dbReference>